<dbReference type="GeneID" id="60872094"/>
<comment type="caution">
    <text evidence="2">The sequence shown here is derived from an EMBL/GenBank/DDBJ whole genome shotgun (WGS) entry which is preliminary data.</text>
</comment>
<dbReference type="HOGENOM" id="CLU_986053_0_0_9"/>
<name>S1RN74_9ENTE</name>
<dbReference type="RefSeq" id="WP_016251289.1">
    <property type="nucleotide sequence ID" value="NZ_ASWI01000003.1"/>
</dbReference>
<dbReference type="OrthoDB" id="9907544at2"/>
<organism evidence="2 3">
    <name type="scientific">Enterococcus cecorum DSM 20682 = ATCC 43198</name>
    <dbReference type="NCBI Taxonomy" id="1121864"/>
    <lineage>
        <taxon>Bacteria</taxon>
        <taxon>Bacillati</taxon>
        <taxon>Bacillota</taxon>
        <taxon>Bacilli</taxon>
        <taxon>Lactobacillales</taxon>
        <taxon>Enterococcaceae</taxon>
        <taxon>Enterococcus</taxon>
    </lineage>
</organism>
<keyword evidence="1" id="KW-0175">Coiled coil</keyword>
<sequence length="282" mass="33227">MTIKLDSKRVTDDDLKSINLRFKNNGLITEEITNDFGNYIVKSFNQFNFFNIDLISLFNKVNDKSQFLQETFDDVKTLYLNQNTSINNQIKSNKQLENILDTAIKYRLATFYNAFLSEDYKIYKTLEILKSEGIKAHVLISDILDKKFGIDFILIVNNEFPLYFHSINGSNNAKERLKTKIKKQVKLGNITINRATLFNKKYHFIFTDFKGDYYHFKDLQINNQKKYKESITKNIEKQAKSIIKIYKNVSEDEKEEAKKELEQITKYLNETNIKVEIKAIIN</sequence>
<dbReference type="EMBL" id="AHYS01000004">
    <property type="protein sequence ID" value="ESK61955.1"/>
    <property type="molecule type" value="Genomic_DNA"/>
</dbReference>
<gene>
    <name evidence="2" type="ORF">OMO_00943</name>
</gene>
<dbReference type="AlphaFoldDB" id="S1RN74"/>
<reference evidence="2 3" key="1">
    <citation type="submission" date="2013-10" db="EMBL/GenBank/DDBJ databases">
        <title>The Genome Sequence of Enterococcus cecorum DSM 20682 (= ATCC 43198) (Illumina assembly).</title>
        <authorList>
            <consortium name="The Broad Institute Genomics Platform"/>
            <consortium name="The Broad Institute Genome Sequencing Center for Infectious Disease"/>
            <person name="Earl A."/>
            <person name="Russ C."/>
            <person name="Gilmore M."/>
            <person name="Surin D."/>
            <person name="Walker B."/>
            <person name="Young S."/>
            <person name="Zeng Q."/>
            <person name="Gargeya S."/>
            <person name="Fitzgerald M."/>
            <person name="Haas B."/>
            <person name="Abouelleil A."/>
            <person name="Allen A.W."/>
            <person name="Alvarado L."/>
            <person name="Arachchi H.M."/>
            <person name="Berlin A.M."/>
            <person name="Chapman S.B."/>
            <person name="Gainer-Dewar J."/>
            <person name="Goldberg J."/>
            <person name="Griggs A."/>
            <person name="Gujja S."/>
            <person name="Hansen M."/>
            <person name="Howarth C."/>
            <person name="Imamovic A."/>
            <person name="Ireland A."/>
            <person name="Larimer J."/>
            <person name="McCowan C."/>
            <person name="Murphy C."/>
            <person name="Pearson M."/>
            <person name="Poon T.W."/>
            <person name="Priest M."/>
            <person name="Roberts A."/>
            <person name="Saif S."/>
            <person name="Shea T."/>
            <person name="Sisk P."/>
            <person name="Sykes S."/>
            <person name="Wortman J."/>
            <person name="Nusbaum C."/>
            <person name="Birren B."/>
        </authorList>
    </citation>
    <scope>NUCLEOTIDE SEQUENCE [LARGE SCALE GENOMIC DNA]</scope>
    <source>
        <strain evidence="2 3">ATCC 43198</strain>
    </source>
</reference>
<keyword evidence="3" id="KW-1185">Reference proteome</keyword>
<protein>
    <submittedName>
        <fullName evidence="2">Uncharacterized protein</fullName>
    </submittedName>
</protein>
<evidence type="ECO:0000256" key="1">
    <source>
        <dbReference type="SAM" id="Coils"/>
    </source>
</evidence>
<dbReference type="Proteomes" id="UP000017415">
    <property type="component" value="Unassembled WGS sequence"/>
</dbReference>
<feature type="coiled-coil region" evidence="1">
    <location>
        <begin position="247"/>
        <end position="274"/>
    </location>
</feature>
<evidence type="ECO:0000313" key="3">
    <source>
        <dbReference type="Proteomes" id="UP000017415"/>
    </source>
</evidence>
<dbReference type="eggNOG" id="ENOG5030JT6">
    <property type="taxonomic scope" value="Bacteria"/>
</dbReference>
<accession>S1RN74</accession>
<evidence type="ECO:0000313" key="2">
    <source>
        <dbReference type="EMBL" id="ESK61955.1"/>
    </source>
</evidence>
<dbReference type="PATRIC" id="fig|1121864.4.peg.1105"/>
<proteinExistence type="predicted"/>